<dbReference type="GO" id="GO:1990281">
    <property type="term" value="C:efflux pump complex"/>
    <property type="evidence" value="ECO:0007669"/>
    <property type="project" value="TreeGrafter"/>
</dbReference>
<dbReference type="PANTHER" id="PTHR30026">
    <property type="entry name" value="OUTER MEMBRANE PROTEIN TOLC"/>
    <property type="match status" value="1"/>
</dbReference>
<dbReference type="Gene3D" id="1.20.1600.10">
    <property type="entry name" value="Outer membrane efflux proteins (OEP)"/>
    <property type="match status" value="1"/>
</dbReference>
<dbReference type="AlphaFoldDB" id="A0A928UXH1"/>
<keyword evidence="9" id="KW-1185">Reference proteome</keyword>
<reference evidence="8" key="1">
    <citation type="submission" date="2018-02" db="EMBL/GenBank/DDBJ databases">
        <authorList>
            <person name="Vasarhelyi B.M."/>
            <person name="Deshmukh S."/>
            <person name="Balint B."/>
            <person name="Kukolya J."/>
        </authorList>
    </citation>
    <scope>NUCLEOTIDE SEQUENCE</scope>
    <source>
        <strain evidence="8">KB22</strain>
    </source>
</reference>
<evidence type="ECO:0000256" key="3">
    <source>
        <dbReference type="ARBA" id="ARBA00022448"/>
    </source>
</evidence>
<dbReference type="Proteomes" id="UP000616201">
    <property type="component" value="Unassembled WGS sequence"/>
</dbReference>
<dbReference type="SUPFAM" id="SSF56954">
    <property type="entry name" value="Outer membrane efflux proteins (OEP)"/>
    <property type="match status" value="1"/>
</dbReference>
<evidence type="ECO:0000313" key="9">
    <source>
        <dbReference type="Proteomes" id="UP000616201"/>
    </source>
</evidence>
<dbReference type="GO" id="GO:0015562">
    <property type="term" value="F:efflux transmembrane transporter activity"/>
    <property type="evidence" value="ECO:0007669"/>
    <property type="project" value="InterPro"/>
</dbReference>
<keyword evidence="7" id="KW-0998">Cell outer membrane</keyword>
<evidence type="ECO:0000256" key="5">
    <source>
        <dbReference type="ARBA" id="ARBA00022692"/>
    </source>
</evidence>
<keyword evidence="3" id="KW-0813">Transport</keyword>
<comment type="similarity">
    <text evidence="2">Belongs to the outer membrane factor (OMF) (TC 1.B.17) family.</text>
</comment>
<dbReference type="RefSeq" id="WP_196936883.1">
    <property type="nucleotide sequence ID" value="NZ_MU158698.1"/>
</dbReference>
<dbReference type="EMBL" id="PRDK01000009">
    <property type="protein sequence ID" value="MBE8715030.1"/>
    <property type="molecule type" value="Genomic_DNA"/>
</dbReference>
<dbReference type="Pfam" id="PF02321">
    <property type="entry name" value="OEP"/>
    <property type="match status" value="2"/>
</dbReference>
<dbReference type="GO" id="GO:0015288">
    <property type="term" value="F:porin activity"/>
    <property type="evidence" value="ECO:0007669"/>
    <property type="project" value="TreeGrafter"/>
</dbReference>
<evidence type="ECO:0000256" key="7">
    <source>
        <dbReference type="ARBA" id="ARBA00023237"/>
    </source>
</evidence>
<protein>
    <recommendedName>
        <fullName evidence="10">Outer membrane protein TolC</fullName>
    </recommendedName>
</protein>
<dbReference type="InterPro" id="IPR003423">
    <property type="entry name" value="OMP_efflux"/>
</dbReference>
<accession>A0A928UXH1</accession>
<keyword evidence="6" id="KW-0472">Membrane</keyword>
<comment type="caution">
    <text evidence="8">The sequence shown here is derived from an EMBL/GenBank/DDBJ whole genome shotgun (WGS) entry which is preliminary data.</text>
</comment>
<evidence type="ECO:0000256" key="2">
    <source>
        <dbReference type="ARBA" id="ARBA00007613"/>
    </source>
</evidence>
<sequence length="432" mass="50002">MNNKFCLVLVLLLWLPVWGVAQQQLTLAECMQIGIENNLTFKIEQMRIAFAEKSKRSTASRFLPRLAGGINHNYDLGSAIDPATNNRITANFQYDNFFVQSEVNLFNFSELRESKIQEKDYQLALANKEIVEQEYLLTLITYYYEALASQEWKKVIQQQIINSEEQVNRIKNEVLEGAKPVSDEYDIQVLYSNEKKLVEQAVQDELNKKMILLQWLNVSDGKADETLLLNNPEISLIALADSITNDPRIHKEELAKLKLEEEYKQLLSAYLPNLRLSYSYNTFYSNAIDNIFRTSFQFGSQLKDNKNQFLGLGLSIPIYSRGDNLRNRTKKSIQILEQEQLIKKTEIEVHNQFQNERRKLVQFQSLEPILAESLAYSKRSLETTESKFEFGKVDISAYRLAKNQVLSSSYELLTNGFSKEMTAEVIKVLYSE</sequence>
<gene>
    <name evidence="8" type="ORF">C4F49_15200</name>
</gene>
<evidence type="ECO:0008006" key="10">
    <source>
        <dbReference type="Google" id="ProtNLM"/>
    </source>
</evidence>
<organism evidence="8 9">
    <name type="scientific">Sphingobacterium hungaricum</name>
    <dbReference type="NCBI Taxonomy" id="2082723"/>
    <lineage>
        <taxon>Bacteria</taxon>
        <taxon>Pseudomonadati</taxon>
        <taxon>Bacteroidota</taxon>
        <taxon>Sphingobacteriia</taxon>
        <taxon>Sphingobacteriales</taxon>
        <taxon>Sphingobacteriaceae</taxon>
        <taxon>Sphingobacterium</taxon>
    </lineage>
</organism>
<proteinExistence type="inferred from homology"/>
<dbReference type="GO" id="GO:0009279">
    <property type="term" value="C:cell outer membrane"/>
    <property type="evidence" value="ECO:0007669"/>
    <property type="project" value="UniProtKB-SubCell"/>
</dbReference>
<keyword evidence="4" id="KW-1134">Transmembrane beta strand</keyword>
<name>A0A928UXH1_9SPHI</name>
<comment type="subcellular location">
    <subcellularLocation>
        <location evidence="1">Cell outer membrane</location>
    </subcellularLocation>
</comment>
<dbReference type="PANTHER" id="PTHR30026:SF20">
    <property type="entry name" value="OUTER MEMBRANE PROTEIN TOLC"/>
    <property type="match status" value="1"/>
</dbReference>
<evidence type="ECO:0000256" key="4">
    <source>
        <dbReference type="ARBA" id="ARBA00022452"/>
    </source>
</evidence>
<evidence type="ECO:0000256" key="1">
    <source>
        <dbReference type="ARBA" id="ARBA00004442"/>
    </source>
</evidence>
<evidence type="ECO:0000313" key="8">
    <source>
        <dbReference type="EMBL" id="MBE8715030.1"/>
    </source>
</evidence>
<keyword evidence="5" id="KW-0812">Transmembrane</keyword>
<evidence type="ECO:0000256" key="6">
    <source>
        <dbReference type="ARBA" id="ARBA00023136"/>
    </source>
</evidence>
<dbReference type="InterPro" id="IPR051906">
    <property type="entry name" value="TolC-like"/>
</dbReference>